<accession>A0A0V1AW14</accession>
<organism evidence="1 2">
    <name type="scientific">Trichinella spiralis</name>
    <name type="common">Trichina worm</name>
    <dbReference type="NCBI Taxonomy" id="6334"/>
    <lineage>
        <taxon>Eukaryota</taxon>
        <taxon>Metazoa</taxon>
        <taxon>Ecdysozoa</taxon>
        <taxon>Nematoda</taxon>
        <taxon>Enoplea</taxon>
        <taxon>Dorylaimia</taxon>
        <taxon>Trichinellida</taxon>
        <taxon>Trichinellidae</taxon>
        <taxon>Trichinella</taxon>
    </lineage>
</organism>
<reference evidence="1 2" key="1">
    <citation type="submission" date="2015-01" db="EMBL/GenBank/DDBJ databases">
        <title>Evolution of Trichinella species and genotypes.</title>
        <authorList>
            <person name="Korhonen P.K."/>
            <person name="Edoardo P."/>
            <person name="Giuseppe L.R."/>
            <person name="Gasser R.B."/>
        </authorList>
    </citation>
    <scope>NUCLEOTIDE SEQUENCE [LARGE SCALE GENOMIC DNA]</scope>
    <source>
        <strain evidence="1">ISS3</strain>
    </source>
</reference>
<evidence type="ECO:0000313" key="2">
    <source>
        <dbReference type="Proteomes" id="UP000054776"/>
    </source>
</evidence>
<proteinExistence type="predicted"/>
<protein>
    <submittedName>
        <fullName evidence="1">Uncharacterized protein</fullName>
    </submittedName>
</protein>
<dbReference type="OrthoDB" id="10283360at2759"/>
<comment type="caution">
    <text evidence="1">The sequence shown here is derived from an EMBL/GenBank/DDBJ whole genome shotgun (WGS) entry which is preliminary data.</text>
</comment>
<dbReference type="Proteomes" id="UP000054776">
    <property type="component" value="Unassembled WGS sequence"/>
</dbReference>
<dbReference type="InParanoid" id="A0A0V1AW14"/>
<name>A0A0V1AW14_TRISP</name>
<evidence type="ECO:0000313" key="1">
    <source>
        <dbReference type="EMBL" id="KRY28984.1"/>
    </source>
</evidence>
<sequence length="116" mass="13326">MTTYCKVNVTQHNVNVVFFDYPTFSSTCVGGVGILEVDSNFLKQLFTLFNLKSATGSFWKLIVQVYHFWFHERFSMAHLTSNDKSVIDGDDDRLAFVKYNLNLTDNGDMTPVAYYN</sequence>
<dbReference type="AlphaFoldDB" id="A0A0V1AW14"/>
<keyword evidence="2" id="KW-1185">Reference proteome</keyword>
<gene>
    <name evidence="1" type="ORF">T01_11148</name>
</gene>
<dbReference type="EMBL" id="JYDH01000184">
    <property type="protein sequence ID" value="KRY28984.1"/>
    <property type="molecule type" value="Genomic_DNA"/>
</dbReference>